<accession>A0A6B0UPJ0</accession>
<name>A0A6B0UPJ0_IXORI</name>
<proteinExistence type="predicted"/>
<evidence type="ECO:0000313" key="1">
    <source>
        <dbReference type="EMBL" id="MXU91770.1"/>
    </source>
</evidence>
<sequence>MWPFVPLSVHKFIGAVKCIYLSVVSNDLLKRAQNLISDWLPCLFVHQTAAEIGSTENVDWKAASSLECTNPIFVCVKVTVILELFCYCDNNPRHCVQWHCPNVGVHQVIELLKCMVHEDWNVVFE</sequence>
<dbReference type="AlphaFoldDB" id="A0A6B0UPJ0"/>
<reference evidence="1" key="1">
    <citation type="submission" date="2019-12" db="EMBL/GenBank/DDBJ databases">
        <title>An insight into the sialome of adult female Ixodes ricinus ticks feeding for 6 days.</title>
        <authorList>
            <person name="Perner J."/>
            <person name="Ribeiro J.M.C."/>
        </authorList>
    </citation>
    <scope>NUCLEOTIDE SEQUENCE</scope>
    <source>
        <strain evidence="1">Semi-engorged</strain>
        <tissue evidence="1">Salivary glands</tissue>
    </source>
</reference>
<organism evidence="1">
    <name type="scientific">Ixodes ricinus</name>
    <name type="common">Common tick</name>
    <name type="synonym">Acarus ricinus</name>
    <dbReference type="NCBI Taxonomy" id="34613"/>
    <lineage>
        <taxon>Eukaryota</taxon>
        <taxon>Metazoa</taxon>
        <taxon>Ecdysozoa</taxon>
        <taxon>Arthropoda</taxon>
        <taxon>Chelicerata</taxon>
        <taxon>Arachnida</taxon>
        <taxon>Acari</taxon>
        <taxon>Parasitiformes</taxon>
        <taxon>Ixodida</taxon>
        <taxon>Ixodoidea</taxon>
        <taxon>Ixodidae</taxon>
        <taxon>Ixodinae</taxon>
        <taxon>Ixodes</taxon>
    </lineage>
</organism>
<protein>
    <submittedName>
        <fullName evidence="1">Putative secreted protein</fullName>
    </submittedName>
</protein>
<dbReference type="EMBL" id="GIFC01009687">
    <property type="protein sequence ID" value="MXU91770.1"/>
    <property type="molecule type" value="Transcribed_RNA"/>
</dbReference>